<dbReference type="SMART" id="SM00702">
    <property type="entry name" value="P4Hc"/>
    <property type="match status" value="1"/>
</dbReference>
<evidence type="ECO:0000313" key="9">
    <source>
        <dbReference type="EMBL" id="EEC08356.1"/>
    </source>
</evidence>
<protein>
    <submittedName>
        <fullName evidence="9 10">Prolyl 4-hydroxylase alpha subunit, putative</fullName>
        <ecNumber evidence="9">1.14.11.2</ecNumber>
    </submittedName>
</protein>
<evidence type="ECO:0000256" key="7">
    <source>
        <dbReference type="SAM" id="SignalP"/>
    </source>
</evidence>
<dbReference type="Proteomes" id="UP000001555">
    <property type="component" value="Unassembled WGS sequence"/>
</dbReference>
<keyword evidence="3" id="KW-0847">Vitamin C</keyword>
<dbReference type="GO" id="GO:0031418">
    <property type="term" value="F:L-ascorbic acid binding"/>
    <property type="evidence" value="ECO:0007669"/>
    <property type="project" value="UniProtKB-KW"/>
</dbReference>
<dbReference type="EMBL" id="ABJB010119529">
    <property type="status" value="NOT_ANNOTATED_CDS"/>
    <property type="molecule type" value="Genomic_DNA"/>
</dbReference>
<dbReference type="VEuPathDB" id="VectorBase:ISCW006859"/>
<dbReference type="Gene3D" id="2.60.120.620">
    <property type="entry name" value="q2cbj1_9rhob like domain"/>
    <property type="match status" value="1"/>
</dbReference>
<dbReference type="EnsemblMetazoa" id="ISCW006859-RA">
    <property type="protein sequence ID" value="ISCW006859-PA"/>
    <property type="gene ID" value="ISCW006859"/>
</dbReference>
<dbReference type="InterPro" id="IPR011990">
    <property type="entry name" value="TPR-like_helical_dom_sf"/>
</dbReference>
<evidence type="ECO:0000256" key="2">
    <source>
        <dbReference type="ARBA" id="ARBA00022723"/>
    </source>
</evidence>
<dbReference type="Pfam" id="PF13640">
    <property type="entry name" value="2OG-FeII_Oxy_3"/>
    <property type="match status" value="1"/>
</dbReference>
<keyword evidence="7" id="KW-0732">Signal</keyword>
<dbReference type="STRING" id="6945.B7PP34"/>
<gene>
    <name evidence="9" type="ORF">IscW_ISCW006859</name>
</gene>
<dbReference type="AlphaFoldDB" id="B7PP34"/>
<dbReference type="GO" id="GO:0005783">
    <property type="term" value="C:endoplasmic reticulum"/>
    <property type="evidence" value="ECO:0000318"/>
    <property type="project" value="GO_Central"/>
</dbReference>
<keyword evidence="5 9" id="KW-0560">Oxidoreductase</keyword>
<dbReference type="Pfam" id="PF08336">
    <property type="entry name" value="P4Ha_N"/>
    <property type="match status" value="1"/>
</dbReference>
<dbReference type="EMBL" id="ABJB010878940">
    <property type="status" value="NOT_ANNOTATED_CDS"/>
    <property type="molecule type" value="Genomic_DNA"/>
</dbReference>
<feature type="non-terminal residue" evidence="9">
    <location>
        <position position="1"/>
    </location>
</feature>
<evidence type="ECO:0000256" key="3">
    <source>
        <dbReference type="ARBA" id="ARBA00022896"/>
    </source>
</evidence>
<dbReference type="InterPro" id="IPR006620">
    <property type="entry name" value="Pro_4_hyd_alph"/>
</dbReference>
<dbReference type="EMBL" id="DS755640">
    <property type="protein sequence ID" value="EEC08356.1"/>
    <property type="molecule type" value="Genomic_DNA"/>
</dbReference>
<dbReference type="Gene3D" id="6.10.140.1460">
    <property type="match status" value="1"/>
</dbReference>
<dbReference type="GO" id="GO:0004656">
    <property type="term" value="F:procollagen-proline 4-dioxygenase activity"/>
    <property type="evidence" value="ECO:0000318"/>
    <property type="project" value="GO_Central"/>
</dbReference>
<dbReference type="VEuPathDB" id="VectorBase:ISCP_011207"/>
<accession>B7PP34</accession>
<dbReference type="EMBL" id="ABJB010739937">
    <property type="status" value="NOT_ANNOTATED_CDS"/>
    <property type="molecule type" value="Genomic_DNA"/>
</dbReference>
<evidence type="ECO:0000259" key="8">
    <source>
        <dbReference type="SMART" id="SM00702"/>
    </source>
</evidence>
<dbReference type="Gene3D" id="1.25.40.10">
    <property type="entry name" value="Tetratricopeptide repeat domain"/>
    <property type="match status" value="1"/>
</dbReference>
<dbReference type="VEuPathDB" id="VectorBase:ISCI006859"/>
<keyword evidence="6" id="KW-0408">Iron</keyword>
<keyword evidence="4" id="KW-0223">Dioxygenase</keyword>
<feature type="signal peptide" evidence="7">
    <location>
        <begin position="1"/>
        <end position="30"/>
    </location>
</feature>
<dbReference type="HOGENOM" id="CLU_024155_1_1_1"/>
<dbReference type="EC" id="1.14.11.2" evidence="9"/>
<sequence length="559" mass="64203">NAISADLYPTNRHFWNVVVLLCCFATHSGGQKNTDFYTTVSTLSDLVHVEKQVKADLLGYVERLKVLRDNILSFVQDRQPYDDLRSPSAVSEYLKHPVHAFHLIKRMTAGLGAIEAQINKTREFDPLVNIEEWRKQRLLPWDEDFTGLAMSLVTLQDTYALDLHKLTEGHLHTNIPRHRTIHGRLPLNARDCLNISQAALEWGLYDRAMDWAERAIAKAADEEPPTIPNQELETHHEAIVNKVEPLVDLRMTCKPGRQNTLQTNGEPVRDPTRQSAESKAQLFQELPADQEELNYRRLCRGEVLRTPQMDSKLRCRYYKGQDGFFTLHPIKLEEINLKPYIIVMRDVVQERDIEDLMAFAEPRLQRSTTYTGDGNAPSTRRTSSNAWLWDDEAPIANRMNWYLRALVGLGTLGSEYEAEAYQLANYGSGGYFLPHYDYLQDTLHAHNSTADYYLQNNEGDRLATLMIYMTDVEEGGATVFPRLGVRLVPKKFDWLWTVFVNSPRIERAKEHESCLGDHTVCIQLRFLSHAVANKWFKSYSNVFRLPCSIDRNLSLAPLA</sequence>
<dbReference type="InterPro" id="IPR044862">
    <property type="entry name" value="Pro_4_hyd_alph_FE2OG_OXY"/>
</dbReference>
<dbReference type="InterPro" id="IPR013547">
    <property type="entry name" value="P4H_N"/>
</dbReference>
<evidence type="ECO:0000256" key="5">
    <source>
        <dbReference type="ARBA" id="ARBA00023002"/>
    </source>
</evidence>
<evidence type="ECO:0000256" key="1">
    <source>
        <dbReference type="ARBA" id="ARBA00001961"/>
    </source>
</evidence>
<evidence type="ECO:0000313" key="11">
    <source>
        <dbReference type="Proteomes" id="UP000001555"/>
    </source>
</evidence>
<proteinExistence type="predicted"/>
<dbReference type="FunFam" id="1.25.40.10:FF:000766">
    <property type="entry name" value="Prolyl 4-hydroxylase alpha subunit, putative"/>
    <property type="match status" value="1"/>
</dbReference>
<feature type="chain" id="PRO_5010959787" evidence="7">
    <location>
        <begin position="31"/>
        <end position="559"/>
    </location>
</feature>
<dbReference type="PANTHER" id="PTHR10869:SF244">
    <property type="entry name" value="PROLYL 4-HYDROXYLASE SUBUNIT ALPHA-2"/>
    <property type="match status" value="1"/>
</dbReference>
<reference evidence="9 11" key="1">
    <citation type="submission" date="2008-03" db="EMBL/GenBank/DDBJ databases">
        <title>Annotation of Ixodes scapularis.</title>
        <authorList>
            <consortium name="Ixodes scapularis Genome Project Consortium"/>
            <person name="Caler E."/>
            <person name="Hannick L.I."/>
            <person name="Bidwell S."/>
            <person name="Joardar V."/>
            <person name="Thiagarajan M."/>
            <person name="Amedeo P."/>
            <person name="Galinsky K.J."/>
            <person name="Schobel S."/>
            <person name="Inman J."/>
            <person name="Hostetler J."/>
            <person name="Miller J."/>
            <person name="Hammond M."/>
            <person name="Megy K."/>
            <person name="Lawson D."/>
            <person name="Kodira C."/>
            <person name="Sutton G."/>
            <person name="Meyer J."/>
            <person name="Hill C.A."/>
            <person name="Birren B."/>
            <person name="Nene V."/>
            <person name="Collins F."/>
            <person name="Alarcon-Chaidez F."/>
            <person name="Wikel S."/>
            <person name="Strausberg R."/>
        </authorList>
    </citation>
    <scope>NUCLEOTIDE SEQUENCE [LARGE SCALE GENOMIC DNA]</scope>
    <source>
        <strain evidence="11">Wikel</strain>
        <strain evidence="9">Wikel colony</strain>
    </source>
</reference>
<evidence type="ECO:0000256" key="6">
    <source>
        <dbReference type="ARBA" id="ARBA00023004"/>
    </source>
</evidence>
<dbReference type="EMBL" id="ABJB010602466">
    <property type="status" value="NOT_ANNOTATED_CDS"/>
    <property type="molecule type" value="Genomic_DNA"/>
</dbReference>
<dbReference type="GO" id="GO:0005506">
    <property type="term" value="F:iron ion binding"/>
    <property type="evidence" value="ECO:0007669"/>
    <property type="project" value="InterPro"/>
</dbReference>
<dbReference type="PANTHER" id="PTHR10869">
    <property type="entry name" value="PROLYL 4-HYDROXYLASE ALPHA SUBUNIT"/>
    <property type="match status" value="1"/>
</dbReference>
<organism>
    <name type="scientific">Ixodes scapularis</name>
    <name type="common">Black-legged tick</name>
    <name type="synonym">Deer tick</name>
    <dbReference type="NCBI Taxonomy" id="6945"/>
    <lineage>
        <taxon>Eukaryota</taxon>
        <taxon>Metazoa</taxon>
        <taxon>Ecdysozoa</taxon>
        <taxon>Arthropoda</taxon>
        <taxon>Chelicerata</taxon>
        <taxon>Arachnida</taxon>
        <taxon>Acari</taxon>
        <taxon>Parasitiformes</taxon>
        <taxon>Ixodida</taxon>
        <taxon>Ixodoidea</taxon>
        <taxon>Ixodidae</taxon>
        <taxon>Ixodinae</taxon>
        <taxon>Ixodes</taxon>
    </lineage>
</organism>
<dbReference type="OrthoDB" id="420380at2759"/>
<keyword evidence="2" id="KW-0479">Metal-binding</keyword>
<comment type="cofactor">
    <cofactor evidence="1">
        <name>L-ascorbate</name>
        <dbReference type="ChEBI" id="CHEBI:38290"/>
    </cofactor>
</comment>
<evidence type="ECO:0000313" key="10">
    <source>
        <dbReference type="EnsemblMetazoa" id="ISCW006859-PA"/>
    </source>
</evidence>
<name>B7PP34_IXOSC</name>
<dbReference type="InterPro" id="IPR045054">
    <property type="entry name" value="P4HA-like"/>
</dbReference>
<reference evidence="10" key="2">
    <citation type="submission" date="2020-05" db="UniProtKB">
        <authorList>
            <consortium name="EnsemblMetazoa"/>
        </authorList>
    </citation>
    <scope>IDENTIFICATION</scope>
    <source>
        <strain evidence="10">wikel</strain>
    </source>
</reference>
<dbReference type="PaxDb" id="6945-B7PP34"/>
<feature type="domain" description="Prolyl 4-hydroxylase alpha subunit" evidence="8">
    <location>
        <begin position="339"/>
        <end position="537"/>
    </location>
</feature>
<keyword evidence="11" id="KW-1185">Reference proteome</keyword>
<evidence type="ECO:0000256" key="4">
    <source>
        <dbReference type="ARBA" id="ARBA00022964"/>
    </source>
</evidence>